<feature type="transmembrane region" description="Helical" evidence="10">
    <location>
        <begin position="728"/>
        <end position="747"/>
    </location>
</feature>
<feature type="region of interest" description="Disordered" evidence="9">
    <location>
        <begin position="99"/>
        <end position="166"/>
    </location>
</feature>
<dbReference type="InterPro" id="IPR006153">
    <property type="entry name" value="Cation/H_exchanger_TM"/>
</dbReference>
<evidence type="ECO:0000256" key="8">
    <source>
        <dbReference type="ARBA" id="ARBA00023201"/>
    </source>
</evidence>
<feature type="compositionally biased region" description="Gly residues" evidence="9">
    <location>
        <begin position="135"/>
        <end position="154"/>
    </location>
</feature>
<feature type="transmembrane region" description="Helical" evidence="10">
    <location>
        <begin position="767"/>
        <end position="785"/>
    </location>
</feature>
<keyword evidence="6" id="KW-0406">Ion transport</keyword>
<reference evidence="12 13" key="1">
    <citation type="submission" date="2024-10" db="EMBL/GenBank/DDBJ databases">
        <title>Updated reference genomes for cyclostephanoid diatoms.</title>
        <authorList>
            <person name="Roberts W.R."/>
            <person name="Alverson A.J."/>
        </authorList>
    </citation>
    <scope>NUCLEOTIDE SEQUENCE [LARGE SCALE GENOMIC DNA]</scope>
    <source>
        <strain evidence="12 13">AJA228-03</strain>
    </source>
</reference>
<evidence type="ECO:0000259" key="11">
    <source>
        <dbReference type="Pfam" id="PF00999"/>
    </source>
</evidence>
<evidence type="ECO:0000256" key="4">
    <source>
        <dbReference type="ARBA" id="ARBA00022989"/>
    </source>
</evidence>
<accession>A0ABD3SGM5</accession>
<keyword evidence="4 10" id="KW-1133">Transmembrane helix</keyword>
<feature type="transmembrane region" description="Helical" evidence="10">
    <location>
        <begin position="975"/>
        <end position="997"/>
    </location>
</feature>
<dbReference type="GO" id="GO:0006814">
    <property type="term" value="P:sodium ion transport"/>
    <property type="evidence" value="ECO:0007669"/>
    <property type="project" value="UniProtKB-KW"/>
</dbReference>
<gene>
    <name evidence="12" type="ORF">ACHAXA_010832</name>
</gene>
<keyword evidence="5" id="KW-0915">Sodium</keyword>
<dbReference type="InterPro" id="IPR018422">
    <property type="entry name" value="Cation/H_exchanger_CPA1"/>
</dbReference>
<sequence length="1180" mass="128982">MTVSSSSSRPHHHIFHLGGGDDGRHVSPPGDGEDAVVVVVPRRGRRTTTSFCLGIVALFALALAGTGYAGFYLVRDDDYDDYDHRHGVGRHRINNHEATTTLDDFGVRRPPHHESGGGGRMRDKKKTKGNKGDGKFPGGGVGGGSGGMMGGSYDKGGDERRDGTTDVVVGRNGWGIREAIHNIDRVFMDKRNRLFPPDPRRAPLPPPLSREYELTAEDDATVSESSSLLPMVIDDTLPENADAIDDYAYSPIPASDALECRSSVISFVINATDVKDECDGLRRAFDKACSVQETTTNPITTWGGSPESETEKAENSPSLGEEGGGYYNNEDRDPDRRGSRRRRRRMLGRDQYWTLTTMRRLFARMIAPAMEGLDGAEDGKDGTKAMGRMSWSENDVDRGGDGSDGDVGVKRLRSNDNNRYGTTIIREAGRIYGASSVETIDLTGFEMGGWWERTPFSRFYSGMARRVLKSGAVGEIDVESSTLKQERVEVPLISLNIPTANKHVSEDMLNEALLLQQTDVMRASASETHSSLDSTQSVGGVSVQSADVDVDVPPEPTDTDLTTASAAANRPNITADAAAAAAVKDVAESAEAIRTAVVGVQKSMMNDPKSVEARTCCASILSVFHEHCDPTTTGVEDYSDQRLLVIVFVITVCGMVKSLIRHLNVRWLPEAGGCILVGVLGCLVLQHMPHVRFAFDGDMFLRIMVPPIVFEAAVKINKQSFRRHVIPITIFAIVGTLASTALTALILHKGSTLLGHYATTIPVKESLIFGALISSIDPIAVLSVLSSMGMTDTDTIYVLIFGESLLNDGVAIVLFQTLVHFLDESLVIDSEVILDASMHFVVVAMGSVSVGMASGACATLYFSLMHGCQTPMVEVIMFYCWSFIPYYICDMVEWSGIVAIVANGFVMDLYVIGQKHQQLKTSNSDVEDEIDFLVNGTGTASISNVKTRPYRQQQCRSIFTYDGHLSPKADSHVHFVIEIFATLMETAIFAYLGLFLFSPRYHWSFYLSLMSIIATVLGRVIMIPLFSHVANIFNRMSLSGQQQQSPMNINEGVHIDRRMQVVLVFAGLRGAMSFALVEHIPMYDTTTGQGSRLKPELKAMTSASIIFTLFVLGGATSYLLERLGYCVNKQQGQDDVEIASLMGQNQDKRRSPVAVRRNIPQANHDTGLRNNGSVRQRGPR</sequence>
<evidence type="ECO:0000256" key="10">
    <source>
        <dbReference type="SAM" id="Phobius"/>
    </source>
</evidence>
<feature type="region of interest" description="Disordered" evidence="9">
    <location>
        <begin position="548"/>
        <end position="568"/>
    </location>
</feature>
<dbReference type="GO" id="GO:0016020">
    <property type="term" value="C:membrane"/>
    <property type="evidence" value="ECO:0007669"/>
    <property type="project" value="UniProtKB-SubCell"/>
</dbReference>
<dbReference type="AlphaFoldDB" id="A0ABD3SGM5"/>
<organism evidence="12 13">
    <name type="scientific">Cyclostephanos tholiformis</name>
    <dbReference type="NCBI Taxonomy" id="382380"/>
    <lineage>
        <taxon>Eukaryota</taxon>
        <taxon>Sar</taxon>
        <taxon>Stramenopiles</taxon>
        <taxon>Ochrophyta</taxon>
        <taxon>Bacillariophyta</taxon>
        <taxon>Coscinodiscophyceae</taxon>
        <taxon>Thalassiosirophycidae</taxon>
        <taxon>Stephanodiscales</taxon>
        <taxon>Stephanodiscaceae</taxon>
        <taxon>Cyclostephanos</taxon>
    </lineage>
</organism>
<dbReference type="Proteomes" id="UP001530377">
    <property type="component" value="Unassembled WGS sequence"/>
</dbReference>
<dbReference type="InterPro" id="IPR004709">
    <property type="entry name" value="NaH_exchanger"/>
</dbReference>
<evidence type="ECO:0000256" key="3">
    <source>
        <dbReference type="ARBA" id="ARBA00022692"/>
    </source>
</evidence>
<feature type="transmembrane region" description="Helical" evidence="10">
    <location>
        <begin position="667"/>
        <end position="687"/>
    </location>
</feature>
<evidence type="ECO:0000256" key="7">
    <source>
        <dbReference type="ARBA" id="ARBA00023136"/>
    </source>
</evidence>
<feature type="compositionally biased region" description="Basic and acidic residues" evidence="9">
    <location>
        <begin position="395"/>
        <end position="413"/>
    </location>
</feature>
<feature type="region of interest" description="Disordered" evidence="9">
    <location>
        <begin position="296"/>
        <end position="343"/>
    </location>
</feature>
<feature type="transmembrane region" description="Helical" evidence="10">
    <location>
        <begin position="797"/>
        <end position="819"/>
    </location>
</feature>
<protein>
    <recommendedName>
        <fullName evidence="11">Cation/H+ exchanger transmembrane domain-containing protein</fullName>
    </recommendedName>
</protein>
<feature type="domain" description="Cation/H+ exchanger transmembrane" evidence="11">
    <location>
        <begin position="650"/>
        <end position="915"/>
    </location>
</feature>
<keyword evidence="13" id="KW-1185">Reference proteome</keyword>
<feature type="compositionally biased region" description="Polar residues" evidence="9">
    <location>
        <begin position="1160"/>
        <end position="1174"/>
    </location>
</feature>
<dbReference type="Pfam" id="PF00999">
    <property type="entry name" value="Na_H_Exchanger"/>
    <property type="match status" value="2"/>
</dbReference>
<feature type="region of interest" description="Disordered" evidence="9">
    <location>
        <begin position="1142"/>
        <end position="1180"/>
    </location>
</feature>
<feature type="compositionally biased region" description="Low complexity" evidence="9">
    <location>
        <begin position="559"/>
        <end position="568"/>
    </location>
</feature>
<name>A0ABD3SGM5_9STRA</name>
<dbReference type="EMBL" id="JALLPB020000036">
    <property type="protein sequence ID" value="KAL3823510.1"/>
    <property type="molecule type" value="Genomic_DNA"/>
</dbReference>
<feature type="transmembrane region" description="Helical" evidence="10">
    <location>
        <begin position="1003"/>
        <end position="1026"/>
    </location>
</feature>
<feature type="domain" description="Cation/H+ exchanger transmembrane" evidence="11">
    <location>
        <begin position="977"/>
        <end position="1121"/>
    </location>
</feature>
<feature type="transmembrane region" description="Helical" evidence="10">
    <location>
        <begin position="51"/>
        <end position="74"/>
    </location>
</feature>
<feature type="compositionally biased region" description="Basic and acidic residues" evidence="9">
    <location>
        <begin position="155"/>
        <end position="164"/>
    </location>
</feature>
<keyword evidence="3 10" id="KW-0812">Transmembrane</keyword>
<keyword evidence="2" id="KW-0813">Transport</keyword>
<feature type="transmembrane region" description="Helical" evidence="10">
    <location>
        <begin position="1100"/>
        <end position="1120"/>
    </location>
</feature>
<evidence type="ECO:0000313" key="13">
    <source>
        <dbReference type="Proteomes" id="UP001530377"/>
    </source>
</evidence>
<dbReference type="Gene3D" id="6.10.140.1330">
    <property type="match status" value="1"/>
</dbReference>
<evidence type="ECO:0000256" key="2">
    <source>
        <dbReference type="ARBA" id="ARBA00022448"/>
    </source>
</evidence>
<dbReference type="PRINTS" id="PR01084">
    <property type="entry name" value="NAHEXCHNGR"/>
</dbReference>
<evidence type="ECO:0000256" key="6">
    <source>
        <dbReference type="ARBA" id="ARBA00023065"/>
    </source>
</evidence>
<proteinExistence type="predicted"/>
<evidence type="ECO:0000256" key="1">
    <source>
        <dbReference type="ARBA" id="ARBA00004141"/>
    </source>
</evidence>
<feature type="transmembrane region" description="Helical" evidence="10">
    <location>
        <begin position="871"/>
        <end position="888"/>
    </location>
</feature>
<keyword evidence="8" id="KW-0739">Sodium transport</keyword>
<evidence type="ECO:0000313" key="12">
    <source>
        <dbReference type="EMBL" id="KAL3823510.1"/>
    </source>
</evidence>
<feature type="region of interest" description="Disordered" evidence="9">
    <location>
        <begin position="1"/>
        <end position="30"/>
    </location>
</feature>
<comment type="subcellular location">
    <subcellularLocation>
        <location evidence="1">Membrane</location>
        <topology evidence="1">Multi-pass membrane protein</topology>
    </subcellularLocation>
</comment>
<keyword evidence="7 10" id="KW-0472">Membrane</keyword>
<feature type="region of interest" description="Disordered" evidence="9">
    <location>
        <begin position="372"/>
        <end position="413"/>
    </location>
</feature>
<feature type="transmembrane region" description="Helical" evidence="10">
    <location>
        <begin position="839"/>
        <end position="864"/>
    </location>
</feature>
<dbReference type="PANTHER" id="PTHR10110:SF187">
    <property type="entry name" value="SODIUM_HYDROGEN EXCHANGER"/>
    <property type="match status" value="1"/>
</dbReference>
<evidence type="ECO:0000256" key="9">
    <source>
        <dbReference type="SAM" id="MobiDB-lite"/>
    </source>
</evidence>
<evidence type="ECO:0000256" key="5">
    <source>
        <dbReference type="ARBA" id="ARBA00023053"/>
    </source>
</evidence>
<dbReference type="PANTHER" id="PTHR10110">
    <property type="entry name" value="SODIUM/HYDROGEN EXCHANGER"/>
    <property type="match status" value="1"/>
</dbReference>
<comment type="caution">
    <text evidence="12">The sequence shown here is derived from an EMBL/GenBank/DDBJ whole genome shotgun (WGS) entry which is preliminary data.</text>
</comment>